<dbReference type="PROSITE" id="PS52029">
    <property type="entry name" value="LD_TPASE"/>
    <property type="match status" value="1"/>
</dbReference>
<accession>A0A6S6TEX9</accession>
<dbReference type="SUPFAM" id="SSF141523">
    <property type="entry name" value="L,D-transpeptidase catalytic domain-like"/>
    <property type="match status" value="1"/>
</dbReference>
<organism evidence="10">
    <name type="scientific">uncultured Sulfurovum sp</name>
    <dbReference type="NCBI Taxonomy" id="269237"/>
    <lineage>
        <taxon>Bacteria</taxon>
        <taxon>Pseudomonadati</taxon>
        <taxon>Campylobacterota</taxon>
        <taxon>Epsilonproteobacteria</taxon>
        <taxon>Campylobacterales</taxon>
        <taxon>Sulfurovaceae</taxon>
        <taxon>Sulfurovum</taxon>
        <taxon>environmental samples</taxon>
    </lineage>
</organism>
<evidence type="ECO:0000259" key="9">
    <source>
        <dbReference type="PROSITE" id="PS52029"/>
    </source>
</evidence>
<comment type="pathway">
    <text evidence="1 7">Cell wall biogenesis; peptidoglycan biosynthesis.</text>
</comment>
<dbReference type="InterPro" id="IPR038063">
    <property type="entry name" value="Transpep_catalytic_dom"/>
</dbReference>
<dbReference type="EMBL" id="CACVAR010000280">
    <property type="protein sequence ID" value="CAA6817835.1"/>
    <property type="molecule type" value="Genomic_DNA"/>
</dbReference>
<keyword evidence="6 7" id="KW-0961">Cell wall biogenesis/degradation</keyword>
<dbReference type="GO" id="GO:0009252">
    <property type="term" value="P:peptidoglycan biosynthetic process"/>
    <property type="evidence" value="ECO:0007669"/>
    <property type="project" value="UniProtKB-UniPathway"/>
</dbReference>
<feature type="active site" description="Proton donor/acceptor" evidence="7">
    <location>
        <position position="443"/>
    </location>
</feature>
<dbReference type="GO" id="GO:0071555">
    <property type="term" value="P:cell wall organization"/>
    <property type="evidence" value="ECO:0007669"/>
    <property type="project" value="UniProtKB-UniRule"/>
</dbReference>
<evidence type="ECO:0000256" key="5">
    <source>
        <dbReference type="ARBA" id="ARBA00022984"/>
    </source>
</evidence>
<evidence type="ECO:0000313" key="10">
    <source>
        <dbReference type="EMBL" id="CAA6817835.1"/>
    </source>
</evidence>
<dbReference type="Gene3D" id="2.40.440.10">
    <property type="entry name" value="L,D-transpeptidase catalytic domain-like"/>
    <property type="match status" value="1"/>
</dbReference>
<dbReference type="CDD" id="cd16913">
    <property type="entry name" value="YkuD_like"/>
    <property type="match status" value="1"/>
</dbReference>
<keyword evidence="5 7" id="KW-0573">Peptidoglycan synthesis</keyword>
<dbReference type="GO" id="GO:0004180">
    <property type="term" value="F:carboxypeptidase activity"/>
    <property type="evidence" value="ECO:0007669"/>
    <property type="project" value="UniProtKB-ARBA"/>
</dbReference>
<dbReference type="Pfam" id="PF20142">
    <property type="entry name" value="Scaffold"/>
    <property type="match status" value="1"/>
</dbReference>
<reference evidence="10" key="1">
    <citation type="submission" date="2020-01" db="EMBL/GenBank/DDBJ databases">
        <authorList>
            <person name="Meier V. D."/>
            <person name="Meier V D."/>
        </authorList>
    </citation>
    <scope>NUCLEOTIDE SEQUENCE</scope>
    <source>
        <strain evidence="10">HLG_WM_MAG_03</strain>
    </source>
</reference>
<name>A0A6S6TEX9_9BACT</name>
<dbReference type="GO" id="GO:0008360">
    <property type="term" value="P:regulation of cell shape"/>
    <property type="evidence" value="ECO:0007669"/>
    <property type="project" value="UniProtKB-UniRule"/>
</dbReference>
<evidence type="ECO:0000256" key="1">
    <source>
        <dbReference type="ARBA" id="ARBA00004752"/>
    </source>
</evidence>
<dbReference type="PANTHER" id="PTHR41533">
    <property type="entry name" value="L,D-TRANSPEPTIDASE HI_1667-RELATED"/>
    <property type="match status" value="1"/>
</dbReference>
<dbReference type="UniPathway" id="UPA00219"/>
<evidence type="ECO:0000256" key="3">
    <source>
        <dbReference type="ARBA" id="ARBA00022679"/>
    </source>
</evidence>
<proteinExistence type="inferred from homology"/>
<dbReference type="InterPro" id="IPR005490">
    <property type="entry name" value="LD_TPept_cat_dom"/>
</dbReference>
<dbReference type="AlphaFoldDB" id="A0A6S6TEX9"/>
<protein>
    <submittedName>
        <fullName evidence="10">Peptidoglycan-binding domain 1</fullName>
    </submittedName>
</protein>
<dbReference type="GO" id="GO:0016740">
    <property type="term" value="F:transferase activity"/>
    <property type="evidence" value="ECO:0007669"/>
    <property type="project" value="UniProtKB-KW"/>
</dbReference>
<feature type="signal peptide" evidence="8">
    <location>
        <begin position="1"/>
        <end position="18"/>
    </location>
</feature>
<dbReference type="SUPFAM" id="SSF47090">
    <property type="entry name" value="PGBD-like"/>
    <property type="match status" value="1"/>
</dbReference>
<feature type="domain" description="L,D-TPase catalytic" evidence="9">
    <location>
        <begin position="305"/>
        <end position="487"/>
    </location>
</feature>
<evidence type="ECO:0000256" key="2">
    <source>
        <dbReference type="ARBA" id="ARBA00005992"/>
    </source>
</evidence>
<dbReference type="Pfam" id="PF03734">
    <property type="entry name" value="YkuD"/>
    <property type="match status" value="1"/>
</dbReference>
<comment type="similarity">
    <text evidence="2">Belongs to the YkuD family.</text>
</comment>
<dbReference type="PANTHER" id="PTHR41533:SF2">
    <property type="entry name" value="BLR7131 PROTEIN"/>
    <property type="match status" value="1"/>
</dbReference>
<dbReference type="InterPro" id="IPR052905">
    <property type="entry name" value="LD-transpeptidase_YkuD-like"/>
</dbReference>
<evidence type="ECO:0000256" key="7">
    <source>
        <dbReference type="PROSITE-ProRule" id="PRU01373"/>
    </source>
</evidence>
<sequence length="542" mass="64411">MKSIVFLSLFISTLFSTALNDKLNFIINNQPHVLSAYENEQTLIKQLYNQNNNAPLWIGHSQNLNSLISALQNPHFNYKYKDFHQSQIEQYTHLLHNSMDLNMNSKELSKLDILLTKAYIKIVKFIIQGDINWDMVQVKIMNLQEAKDITANWEMVRKPMPSSSQLFRAITNQDIKGFLSSLIPSKEQYKELMESLILYRSFNNLERIKYEKNLILGDEHPYIIAIKKRLIMTGDLHNKYNQTDVFDEELKQALYSYKDRFKLEQNGVIDKVIIYYLNKPMHELTERIIVNLDKLKVFPNYYPNEYVRVNIPDFKMNYYKNNHSLLEMRAVVGKPERPTPLFSANMSYIVLNPNWNIPENLVRRDLIVALRENPNYLKEHNIRVFYGWKNKGEMQNFTPSMLFPYADKSKGSIPYRFVQYPGDNNALGRIKFMFPNKYAVYLHDTDNKSLFQYRYRVYSSGCMRLEKPFELLELLKSRIKPTDVASIPKYRNILKSKHINFTKKLPVHTTYFTVFKRNGLTYFRKDIYEYDKFIKESEIKDF</sequence>
<evidence type="ECO:0000256" key="4">
    <source>
        <dbReference type="ARBA" id="ARBA00022960"/>
    </source>
</evidence>
<dbReference type="InterPro" id="IPR036365">
    <property type="entry name" value="PGBD-like_sf"/>
</dbReference>
<dbReference type="InterPro" id="IPR045380">
    <property type="entry name" value="LD_TPept_scaffold_dom"/>
</dbReference>
<keyword evidence="8" id="KW-0732">Signal</keyword>
<keyword evidence="3" id="KW-0808">Transferase</keyword>
<evidence type="ECO:0000256" key="8">
    <source>
        <dbReference type="SAM" id="SignalP"/>
    </source>
</evidence>
<keyword evidence="4 7" id="KW-0133">Cell shape</keyword>
<feature type="chain" id="PRO_5027804020" evidence="8">
    <location>
        <begin position="19"/>
        <end position="542"/>
    </location>
</feature>
<evidence type="ECO:0000256" key="6">
    <source>
        <dbReference type="ARBA" id="ARBA00023316"/>
    </source>
</evidence>
<feature type="active site" description="Nucleophile" evidence="7">
    <location>
        <position position="462"/>
    </location>
</feature>
<gene>
    <name evidence="10" type="ORF">HELGO_WM49264</name>
</gene>